<dbReference type="SUPFAM" id="SSF53474">
    <property type="entry name" value="alpha/beta-Hydrolases"/>
    <property type="match status" value="1"/>
</dbReference>
<proteinExistence type="predicted"/>
<evidence type="ECO:0000313" key="4">
    <source>
        <dbReference type="Proteomes" id="UP000071927"/>
    </source>
</evidence>
<dbReference type="RefSeq" id="WP_012961750.1">
    <property type="nucleotide sequence ID" value="NZ_CP113954.2"/>
</dbReference>
<dbReference type="AlphaFoldDB" id="A0A139R2Q5"/>
<dbReference type="Proteomes" id="UP000183629">
    <property type="component" value="Unassembled WGS sequence"/>
</dbReference>
<feature type="domain" description="AB hydrolase-1" evidence="1">
    <location>
        <begin position="150"/>
        <end position="334"/>
    </location>
</feature>
<accession>A0A139R2Q5</accession>
<evidence type="ECO:0000313" key="2">
    <source>
        <dbReference type="EMBL" id="KXU08895.1"/>
    </source>
</evidence>
<dbReference type="EMBL" id="LQXV01000199">
    <property type="protein sequence ID" value="KXU08895.1"/>
    <property type="molecule type" value="Genomic_DNA"/>
</dbReference>
<protein>
    <recommendedName>
        <fullName evidence="1">AB hydrolase-1 domain-containing protein</fullName>
    </recommendedName>
</protein>
<reference evidence="3" key="2">
    <citation type="submission" date="2016-10" db="EMBL/GenBank/DDBJ databases">
        <authorList>
            <person name="de Groot N.N."/>
        </authorList>
    </citation>
    <scope>NUCLEOTIDE SEQUENCE [LARGE SCALE GENOMIC DNA]</scope>
    <source>
        <strain evidence="3">LMG 15572</strain>
    </source>
</reference>
<organism evidence="2 4">
    <name type="scientific">Streptococcus gallolyticus</name>
    <dbReference type="NCBI Taxonomy" id="315405"/>
    <lineage>
        <taxon>Bacteria</taxon>
        <taxon>Bacillati</taxon>
        <taxon>Bacillota</taxon>
        <taxon>Bacilli</taxon>
        <taxon>Lactobacillales</taxon>
        <taxon>Streptococcaceae</taxon>
        <taxon>Streptococcus</taxon>
    </lineage>
</organism>
<dbReference type="Pfam" id="PF00561">
    <property type="entry name" value="Abhydrolase_1"/>
    <property type="match status" value="1"/>
</dbReference>
<dbReference type="Gene3D" id="3.40.50.1820">
    <property type="entry name" value="alpha/beta hydrolase"/>
    <property type="match status" value="1"/>
</dbReference>
<reference evidence="2 4" key="1">
    <citation type="submission" date="2016-01" db="EMBL/GenBank/DDBJ databases">
        <title>Highly variable Streptococcus oralis are common among viridans streptococci isolated from primates.</title>
        <authorList>
            <person name="Denapaite D."/>
            <person name="Rieger M."/>
            <person name="Koendgen S."/>
            <person name="Brueckner R."/>
            <person name="Ochigava I."/>
            <person name="Kappeler P."/>
            <person name="Maetz-Rensing K."/>
            <person name="Leendertz F."/>
            <person name="Hakenbeck R."/>
        </authorList>
    </citation>
    <scope>NUCLEOTIDE SEQUENCE [LARGE SCALE GENOMIC DNA]</scope>
    <source>
        <strain evidence="2 4">DD03</strain>
    </source>
</reference>
<dbReference type="PATRIC" id="fig|315405.12.peg.1322"/>
<evidence type="ECO:0000313" key="3">
    <source>
        <dbReference type="EMBL" id="SFU32923.1"/>
    </source>
</evidence>
<name>A0A139R2Q5_9STRE</name>
<evidence type="ECO:0000259" key="1">
    <source>
        <dbReference type="Pfam" id="PF00561"/>
    </source>
</evidence>
<dbReference type="InterPro" id="IPR029058">
    <property type="entry name" value="AB_hydrolase_fold"/>
</dbReference>
<evidence type="ECO:0000313" key="5">
    <source>
        <dbReference type="Proteomes" id="UP000183629"/>
    </source>
</evidence>
<dbReference type="EMBL" id="FPBN01000001">
    <property type="protein sequence ID" value="SFU32923.1"/>
    <property type="molecule type" value="Genomic_DNA"/>
</dbReference>
<dbReference type="OMA" id="QINRFIN"/>
<sequence length="374" mass="43744">MIETITGIKQFDFQILRFTGELRKRYPEVSQDLKVMGEAISDFETWYAWWYSRATFYEDNHLIEVAMTYYRASLFYLSFSDYRKYEAYKSFRRCFEMYYQPYHLNYFAIPYGKGKLPAIFMPKKGADRTLIVIGGFDSFAEELVAWFLPLQNEINANIILFDGPGQGSVPFQKIYFEANYEKVVTTVLDYFKLETADAIGISWGGYFVLRAAAFEKRLERCVCFDIFYSALDTLKLQTTTLEYFFLKQALFFRQKYLINSILKWRANNDFSLKWMLQHGTDITGEKTYFDFIENISQHSLQGYANKVTQDCLLLAGSEDMYVPKERLGELTKELVNAKSVTSKLFDKETGGVLHCQIDNILPAIKEIISFLQQD</sequence>
<reference evidence="5" key="3">
    <citation type="submission" date="2016-10" db="EMBL/GenBank/DDBJ databases">
        <authorList>
            <person name="Varghese N."/>
            <person name="Submissions S."/>
        </authorList>
    </citation>
    <scope>NUCLEOTIDE SEQUENCE [LARGE SCALE GENOMIC DNA]</scope>
    <source>
        <strain evidence="5">LMG 15572</strain>
    </source>
</reference>
<dbReference type="Proteomes" id="UP000071927">
    <property type="component" value="Unassembled WGS sequence"/>
</dbReference>
<gene>
    <name evidence="3" type="ORF">SAMN05660328_101272</name>
    <name evidence="2" type="ORF">SGADD03_01121</name>
</gene>
<keyword evidence="5" id="KW-1185">Reference proteome</keyword>
<dbReference type="InterPro" id="IPR000073">
    <property type="entry name" value="AB_hydrolase_1"/>
</dbReference>